<reference evidence="1" key="1">
    <citation type="journal article" date="2015" name="Nature">
        <title>Complex archaea that bridge the gap between prokaryotes and eukaryotes.</title>
        <authorList>
            <person name="Spang A."/>
            <person name="Saw J.H."/>
            <person name="Jorgensen S.L."/>
            <person name="Zaremba-Niedzwiedzka K."/>
            <person name="Martijn J."/>
            <person name="Lind A.E."/>
            <person name="van Eijk R."/>
            <person name="Schleper C."/>
            <person name="Guy L."/>
            <person name="Ettema T.J."/>
        </authorList>
    </citation>
    <scope>NUCLEOTIDE SEQUENCE</scope>
</reference>
<comment type="caution">
    <text evidence="1">The sequence shown here is derived from an EMBL/GenBank/DDBJ whole genome shotgun (WGS) entry which is preliminary data.</text>
</comment>
<dbReference type="EMBL" id="LAZR01010292">
    <property type="protein sequence ID" value="KKM67761.1"/>
    <property type="molecule type" value="Genomic_DNA"/>
</dbReference>
<organism evidence="1">
    <name type="scientific">marine sediment metagenome</name>
    <dbReference type="NCBI Taxonomy" id="412755"/>
    <lineage>
        <taxon>unclassified sequences</taxon>
        <taxon>metagenomes</taxon>
        <taxon>ecological metagenomes</taxon>
    </lineage>
</organism>
<proteinExistence type="predicted"/>
<protein>
    <submittedName>
        <fullName evidence="1">Uncharacterized protein</fullName>
    </submittedName>
</protein>
<sequence>MSADDQLSERERLLSWQVKVLADRCAFALAAVEEQWDVSFEAGDLEGCTYWERVKALMILTSDETMDEYRKLRRKEKPYLRALHYVRGVLTALMERSEKRKAA</sequence>
<gene>
    <name evidence="1" type="ORF">LCGC14_1467890</name>
</gene>
<accession>A0A0F9JZ93</accession>
<dbReference type="AlphaFoldDB" id="A0A0F9JZ93"/>
<evidence type="ECO:0000313" key="1">
    <source>
        <dbReference type="EMBL" id="KKM67761.1"/>
    </source>
</evidence>
<name>A0A0F9JZ93_9ZZZZ</name>